<evidence type="ECO:0000313" key="2">
    <source>
        <dbReference type="Proteomes" id="UP000678237"/>
    </source>
</evidence>
<evidence type="ECO:0008006" key="3">
    <source>
        <dbReference type="Google" id="ProtNLM"/>
    </source>
</evidence>
<reference evidence="1" key="1">
    <citation type="submission" date="2021-03" db="EMBL/GenBank/DDBJ databases">
        <authorList>
            <person name="Jaffe A."/>
        </authorList>
    </citation>
    <scope>NUCLEOTIDE SEQUENCE</scope>
    <source>
        <strain evidence="1">RIFCSPLOWO2_01_FULL_58_19</strain>
    </source>
</reference>
<accession>A0A8T4L8R0</accession>
<dbReference type="EMBL" id="JAGVWE010000006">
    <property type="protein sequence ID" value="MBS3063648.1"/>
    <property type="molecule type" value="Genomic_DNA"/>
</dbReference>
<proteinExistence type="predicted"/>
<gene>
    <name evidence="1" type="ORF">J4203_07335</name>
</gene>
<dbReference type="AlphaFoldDB" id="A0A8T4L8R0"/>
<sequence>MYRTKGIPEFDRYCEELDRQAMDGNGEEKYLVKIIGNGIAKLRFDFKYGDHIPRNRIPREYFDKYQVNNLWKLNLDSNWRLVYTMRGTKEDVMSLLIEVLDHKAHDRKFGYHAG</sequence>
<name>A0A8T4L8R0_9ARCH</name>
<dbReference type="Proteomes" id="UP000678237">
    <property type="component" value="Unassembled WGS sequence"/>
</dbReference>
<comment type="caution">
    <text evidence="1">The sequence shown here is derived from an EMBL/GenBank/DDBJ whole genome shotgun (WGS) entry which is preliminary data.</text>
</comment>
<reference evidence="1" key="2">
    <citation type="submission" date="2021-05" db="EMBL/GenBank/DDBJ databases">
        <title>Protein family content uncovers lineage relationships and bacterial pathway maintenance mechanisms in DPANN archaea.</title>
        <authorList>
            <person name="Castelle C.J."/>
            <person name="Meheust R."/>
            <person name="Jaffe A.L."/>
            <person name="Seitz K."/>
            <person name="Gong X."/>
            <person name="Baker B.J."/>
            <person name="Banfield J.F."/>
        </authorList>
    </citation>
    <scope>NUCLEOTIDE SEQUENCE</scope>
    <source>
        <strain evidence="1">RIFCSPLOWO2_01_FULL_58_19</strain>
    </source>
</reference>
<organism evidence="1 2">
    <name type="scientific">Candidatus Iainarchaeum sp</name>
    <dbReference type="NCBI Taxonomy" id="3101447"/>
    <lineage>
        <taxon>Archaea</taxon>
        <taxon>Candidatus Iainarchaeota</taxon>
        <taxon>Candidatus Iainarchaeia</taxon>
        <taxon>Candidatus Iainarchaeales</taxon>
        <taxon>Candidatus Iainarchaeaceae</taxon>
        <taxon>Candidatus Iainarchaeum</taxon>
    </lineage>
</organism>
<protein>
    <recommendedName>
        <fullName evidence="3">Type II toxin-antitoxin system RelE/ParE family toxin</fullName>
    </recommendedName>
</protein>
<evidence type="ECO:0000313" key="1">
    <source>
        <dbReference type="EMBL" id="MBS3063648.1"/>
    </source>
</evidence>